<dbReference type="GO" id="GO:0006106">
    <property type="term" value="P:fumarate metabolic process"/>
    <property type="evidence" value="ECO:0007669"/>
    <property type="project" value="InterPro"/>
</dbReference>
<feature type="transmembrane region" description="Helical" evidence="5">
    <location>
        <begin position="96"/>
        <end position="116"/>
    </location>
</feature>
<evidence type="ECO:0000256" key="5">
    <source>
        <dbReference type="SAM" id="Phobius"/>
    </source>
</evidence>
<comment type="caution">
    <text evidence="6">The sequence shown here is derived from an EMBL/GenBank/DDBJ whole genome shotgun (WGS) entry which is preliminary data.</text>
</comment>
<evidence type="ECO:0000256" key="3">
    <source>
        <dbReference type="ARBA" id="ARBA00022989"/>
    </source>
</evidence>
<name>A0A100VUX7_9MYCO</name>
<reference evidence="7" key="1">
    <citation type="journal article" date="2016" name="Genome Announc.">
        <title>Draft Genome Sequences of Five Rapidly Growing Mycobacterium Species, M. thermoresistibile, M. fortuitum subsp. acetamidolyticum, M. canariasense, M. brisbanense, and M. novocastrense.</title>
        <authorList>
            <person name="Katahira K."/>
            <person name="Ogura Y."/>
            <person name="Gotoh Y."/>
            <person name="Hayashi T."/>
        </authorList>
    </citation>
    <scope>NUCLEOTIDE SEQUENCE [LARGE SCALE GENOMIC DNA]</scope>
    <source>
        <strain evidence="7">JCM15654</strain>
    </source>
</reference>
<dbReference type="Gene3D" id="1.20.1300.10">
    <property type="entry name" value="Fumarate reductase/succinate dehydrogenase, transmembrane subunit"/>
    <property type="match status" value="1"/>
</dbReference>
<dbReference type="GO" id="GO:0016020">
    <property type="term" value="C:membrane"/>
    <property type="evidence" value="ECO:0007669"/>
    <property type="project" value="InterPro"/>
</dbReference>
<keyword evidence="2 5" id="KW-0812">Transmembrane</keyword>
<keyword evidence="4 5" id="KW-0472">Membrane</keyword>
<evidence type="ECO:0000256" key="2">
    <source>
        <dbReference type="ARBA" id="ARBA00022692"/>
    </source>
</evidence>
<dbReference type="InterPro" id="IPR034804">
    <property type="entry name" value="SQR/QFR_C/D"/>
</dbReference>
<keyword evidence="7" id="KW-1185">Reference proteome</keyword>
<evidence type="ECO:0000256" key="4">
    <source>
        <dbReference type="ARBA" id="ARBA00023136"/>
    </source>
</evidence>
<dbReference type="InterPro" id="IPR003418">
    <property type="entry name" value="Fumarate_red_D"/>
</dbReference>
<gene>
    <name evidence="6" type="ORF">RMCB_0608</name>
</gene>
<proteinExistence type="predicted"/>
<accession>A0A100VUX7</accession>
<dbReference type="AlphaFoldDB" id="A0A100VUX7"/>
<dbReference type="SUPFAM" id="SSF81343">
    <property type="entry name" value="Fumarate reductase respiratory complex transmembrane subunits"/>
    <property type="match status" value="1"/>
</dbReference>
<dbReference type="OrthoDB" id="9804636at2"/>
<dbReference type="Pfam" id="PF02313">
    <property type="entry name" value="Fumarate_red_D"/>
    <property type="match status" value="1"/>
</dbReference>
<keyword evidence="3 5" id="KW-1133">Transmembrane helix</keyword>
<dbReference type="STRING" id="146020.RMCB_0608"/>
<dbReference type="NCBIfam" id="NF003977">
    <property type="entry name" value="PRK05470.1-1"/>
    <property type="match status" value="1"/>
</dbReference>
<protein>
    <submittedName>
        <fullName evidence="6">Fumarate reductase subunit D</fullName>
    </submittedName>
</protein>
<organism evidence="6 7">
    <name type="scientific">Mycolicibacterium brisbanense</name>
    <dbReference type="NCBI Taxonomy" id="146020"/>
    <lineage>
        <taxon>Bacteria</taxon>
        <taxon>Bacillati</taxon>
        <taxon>Actinomycetota</taxon>
        <taxon>Actinomycetes</taxon>
        <taxon>Mycobacteriales</taxon>
        <taxon>Mycobacteriaceae</taxon>
        <taxon>Mycolicibacterium</taxon>
    </lineage>
</organism>
<sequence length="118" mass="12620">MKAAPRRTPEPYFWLLFSAGGMAAALVLPILLLLFGVLVPLGVVDLDAAHLTAVVRNPLTRIVLAGVCVLALFHAAHRFRFTVEHGLQLGRFDRAIAVCCYGAAALGSLAALWIVLTT</sequence>
<feature type="transmembrane region" description="Helical" evidence="5">
    <location>
        <begin position="59"/>
        <end position="76"/>
    </location>
</feature>
<keyword evidence="1" id="KW-1003">Cell membrane</keyword>
<evidence type="ECO:0000256" key="1">
    <source>
        <dbReference type="ARBA" id="ARBA00022475"/>
    </source>
</evidence>
<dbReference type="RefSeq" id="WP_062827570.1">
    <property type="nucleotide sequence ID" value="NZ_BCSX01000007.1"/>
</dbReference>
<reference evidence="7" key="2">
    <citation type="submission" date="2016-02" db="EMBL/GenBank/DDBJ databases">
        <title>Draft genome sequence of five rapidly growing Mycobacterium species.</title>
        <authorList>
            <person name="Katahira K."/>
            <person name="Gotou Y."/>
            <person name="Iida K."/>
            <person name="Ogura Y."/>
            <person name="Hayashi T."/>
        </authorList>
    </citation>
    <scope>NUCLEOTIDE SEQUENCE [LARGE SCALE GENOMIC DNA]</scope>
    <source>
        <strain evidence="7">JCM15654</strain>
    </source>
</reference>
<evidence type="ECO:0000313" key="6">
    <source>
        <dbReference type="EMBL" id="GAS86512.1"/>
    </source>
</evidence>
<dbReference type="Proteomes" id="UP000069620">
    <property type="component" value="Unassembled WGS sequence"/>
</dbReference>
<dbReference type="EMBL" id="BCSX01000007">
    <property type="protein sequence ID" value="GAS86512.1"/>
    <property type="molecule type" value="Genomic_DNA"/>
</dbReference>
<feature type="transmembrane region" description="Helical" evidence="5">
    <location>
        <begin position="12"/>
        <end position="39"/>
    </location>
</feature>
<evidence type="ECO:0000313" key="7">
    <source>
        <dbReference type="Proteomes" id="UP000069620"/>
    </source>
</evidence>